<dbReference type="RefSeq" id="XP_073384952.1">
    <property type="nucleotide sequence ID" value="XM_073528851.1"/>
</dbReference>
<dbReference type="RefSeq" id="XP_024403595.1">
    <property type="nucleotide sequence ID" value="XM_024547827.2"/>
</dbReference>
<dbReference type="RefSeq" id="XP_024403589.1">
    <property type="nucleotide sequence ID" value="XM_024547821.2"/>
</dbReference>
<dbReference type="EMBL" id="ABEU02000019">
    <property type="protein sequence ID" value="PNR33926.1"/>
    <property type="molecule type" value="Genomic_DNA"/>
</dbReference>
<dbReference type="Proteomes" id="UP000006727">
    <property type="component" value="Chromosome 19"/>
</dbReference>
<dbReference type="Gramene" id="Pp3c19_5750V3.1">
    <property type="protein sequence ID" value="Pp3c19_5750V3.1"/>
    <property type="gene ID" value="Pp3c19_5750"/>
</dbReference>
<dbReference type="AlphaFoldDB" id="A0A2K1IXC4"/>
<feature type="region of interest" description="Disordered" evidence="1">
    <location>
        <begin position="1"/>
        <end position="24"/>
    </location>
</feature>
<evidence type="ECO:0000256" key="1">
    <source>
        <dbReference type="SAM" id="MobiDB-lite"/>
    </source>
</evidence>
<gene>
    <name evidence="3" type="primary">LOC112295836</name>
    <name evidence="2" type="ORF">PHYPA_023742</name>
</gene>
<dbReference type="RefSeq" id="XP_024403600.1">
    <property type="nucleotide sequence ID" value="XM_024547832.2"/>
</dbReference>
<dbReference type="EnsemblPlants" id="Pp3c19_5750V3.2">
    <property type="protein sequence ID" value="Pp3c19_5750V3.2"/>
    <property type="gene ID" value="Pp3c19_5750"/>
</dbReference>
<dbReference type="PaxDb" id="3218-PP1S303_53V6.1"/>
<proteinExistence type="predicted"/>
<dbReference type="RefSeq" id="XP_024403591.1">
    <property type="nucleotide sequence ID" value="XM_024547823.2"/>
</dbReference>
<dbReference type="RefSeq" id="XP_024403597.1">
    <property type="nucleotide sequence ID" value="XM_024547829.2"/>
</dbReference>
<dbReference type="RefSeq" id="XP_024403594.1">
    <property type="nucleotide sequence ID" value="XM_024547826.2"/>
</dbReference>
<dbReference type="Gene3D" id="3.80.10.10">
    <property type="entry name" value="Ribonuclease Inhibitor"/>
    <property type="match status" value="1"/>
</dbReference>
<protein>
    <submittedName>
        <fullName evidence="2 3">Uncharacterized protein</fullName>
    </submittedName>
</protein>
<dbReference type="OrthoDB" id="550575at2759"/>
<feature type="compositionally biased region" description="Basic residues" evidence="1">
    <location>
        <begin position="1"/>
        <end position="18"/>
    </location>
</feature>
<dbReference type="Gramene" id="Pp3c19_5750V3.12">
    <property type="protein sequence ID" value="Pp3c19_5750V3.12"/>
    <property type="gene ID" value="Pp3c19_5750"/>
</dbReference>
<dbReference type="SUPFAM" id="SSF52047">
    <property type="entry name" value="RNI-like"/>
    <property type="match status" value="1"/>
</dbReference>
<evidence type="ECO:0000313" key="3">
    <source>
        <dbReference type="EnsemblPlants" id="Pp3c19_5750V3.1"/>
    </source>
</evidence>
<dbReference type="EnsemblPlants" id="Pp3c19_5750V3.12">
    <property type="protein sequence ID" value="Pp3c19_5750V3.12"/>
    <property type="gene ID" value="Pp3c19_5750"/>
</dbReference>
<dbReference type="Gramene" id="Pp3c19_5750V3.2">
    <property type="protein sequence ID" value="Pp3c19_5750V3.2"/>
    <property type="gene ID" value="Pp3c19_5750"/>
</dbReference>
<accession>A0A2K1IXC4</accession>
<reference evidence="2 4" key="2">
    <citation type="journal article" date="2018" name="Plant J.">
        <title>The Physcomitrella patens chromosome-scale assembly reveals moss genome structure and evolution.</title>
        <authorList>
            <person name="Lang D."/>
            <person name="Ullrich K.K."/>
            <person name="Murat F."/>
            <person name="Fuchs J."/>
            <person name="Jenkins J."/>
            <person name="Haas F.B."/>
            <person name="Piednoel M."/>
            <person name="Gundlach H."/>
            <person name="Van Bel M."/>
            <person name="Meyberg R."/>
            <person name="Vives C."/>
            <person name="Morata J."/>
            <person name="Symeonidi A."/>
            <person name="Hiss M."/>
            <person name="Muchero W."/>
            <person name="Kamisugi Y."/>
            <person name="Saleh O."/>
            <person name="Blanc G."/>
            <person name="Decker E.L."/>
            <person name="van Gessel N."/>
            <person name="Grimwood J."/>
            <person name="Hayes R.D."/>
            <person name="Graham S.W."/>
            <person name="Gunter L.E."/>
            <person name="McDaniel S.F."/>
            <person name="Hoernstein S.N.W."/>
            <person name="Larsson A."/>
            <person name="Li F.W."/>
            <person name="Perroud P.F."/>
            <person name="Phillips J."/>
            <person name="Ranjan P."/>
            <person name="Rokshar D.S."/>
            <person name="Rothfels C.J."/>
            <person name="Schneider L."/>
            <person name="Shu S."/>
            <person name="Stevenson D.W."/>
            <person name="Thummler F."/>
            <person name="Tillich M."/>
            <person name="Villarreal Aguilar J.C."/>
            <person name="Widiez T."/>
            <person name="Wong G.K."/>
            <person name="Wymore A."/>
            <person name="Zhang Y."/>
            <person name="Zimmer A.D."/>
            <person name="Quatrano R.S."/>
            <person name="Mayer K.F.X."/>
            <person name="Goodstein D."/>
            <person name="Casacuberta J.M."/>
            <person name="Vandepoele K."/>
            <person name="Reski R."/>
            <person name="Cuming A.C."/>
            <person name="Tuskan G.A."/>
            <person name="Maumus F."/>
            <person name="Salse J."/>
            <person name="Schmutz J."/>
            <person name="Rensing S.A."/>
        </authorList>
    </citation>
    <scope>NUCLEOTIDE SEQUENCE [LARGE SCALE GENOMIC DNA]</scope>
    <source>
        <strain evidence="3 4">cv. Gransden 2004</strain>
    </source>
</reference>
<dbReference type="InterPro" id="IPR032675">
    <property type="entry name" value="LRR_dom_sf"/>
</dbReference>
<evidence type="ECO:0000313" key="4">
    <source>
        <dbReference type="Proteomes" id="UP000006727"/>
    </source>
</evidence>
<keyword evidence="4" id="KW-1185">Reference proteome</keyword>
<dbReference type="GeneID" id="112295836"/>
<dbReference type="RefSeq" id="XP_024403593.1">
    <property type="nucleotide sequence ID" value="XM_024547825.2"/>
</dbReference>
<dbReference type="OMA" id="LPDANTW"/>
<sequence>MGPKKKGKGKKAKGKKRKPDPGWAKTVRWGTWSRPYESMPSSALSPKFGVIRIEFLAAVKEVWQILLHIFATVSYVYKSKYKHRTLLQAAVSLIPKCLQLDMIWSKTLAEDFLKELFSIPRPNLEFFCIRGAYLLKRFVLSPYEILTGLKRLDIGCMDALEFVLIQCTSLEWLSLSRSKSLTKALIEARNLQSLVIDNCLELSSLMVWSQQLTTLTGLYDSKKLQVLFLDCPTLVNYERPVLYVVPKPKVLHPSLLQLRKWEDKQADKPELEFGLLPKDLVVDDDALSDDTLYPNVPCFPRTHLQGF</sequence>
<organism evidence="2">
    <name type="scientific">Physcomitrium patens</name>
    <name type="common">Spreading-leaved earth moss</name>
    <name type="synonym">Physcomitrella patens</name>
    <dbReference type="NCBI Taxonomy" id="3218"/>
    <lineage>
        <taxon>Eukaryota</taxon>
        <taxon>Viridiplantae</taxon>
        <taxon>Streptophyta</taxon>
        <taxon>Embryophyta</taxon>
        <taxon>Bryophyta</taxon>
        <taxon>Bryophytina</taxon>
        <taxon>Bryopsida</taxon>
        <taxon>Funariidae</taxon>
        <taxon>Funariales</taxon>
        <taxon>Funariaceae</taxon>
        <taxon>Physcomitrium</taxon>
    </lineage>
</organism>
<dbReference type="RefSeq" id="XP_024403596.1">
    <property type="nucleotide sequence ID" value="XM_024547828.2"/>
</dbReference>
<name>A0A2K1IXC4_PHYPA</name>
<evidence type="ECO:0000313" key="2">
    <source>
        <dbReference type="EMBL" id="PNR33926.1"/>
    </source>
</evidence>
<dbReference type="RefSeq" id="XP_024403599.1">
    <property type="nucleotide sequence ID" value="XM_024547831.2"/>
</dbReference>
<dbReference type="EnsemblPlants" id="Pp3c19_5750V3.1">
    <property type="protein sequence ID" value="Pp3c19_5750V3.1"/>
    <property type="gene ID" value="Pp3c19_5750"/>
</dbReference>
<reference evidence="3" key="3">
    <citation type="submission" date="2020-12" db="UniProtKB">
        <authorList>
            <consortium name="EnsemblPlants"/>
        </authorList>
    </citation>
    <scope>IDENTIFICATION</scope>
</reference>
<dbReference type="RefSeq" id="XP_024403592.1">
    <property type="nucleotide sequence ID" value="XM_024547824.2"/>
</dbReference>
<reference evidence="2 4" key="1">
    <citation type="journal article" date="2008" name="Science">
        <title>The Physcomitrella genome reveals evolutionary insights into the conquest of land by plants.</title>
        <authorList>
            <person name="Rensing S."/>
            <person name="Lang D."/>
            <person name="Zimmer A."/>
            <person name="Terry A."/>
            <person name="Salamov A."/>
            <person name="Shapiro H."/>
            <person name="Nishiyama T."/>
            <person name="Perroud P.-F."/>
            <person name="Lindquist E."/>
            <person name="Kamisugi Y."/>
            <person name="Tanahashi T."/>
            <person name="Sakakibara K."/>
            <person name="Fujita T."/>
            <person name="Oishi K."/>
            <person name="Shin-I T."/>
            <person name="Kuroki Y."/>
            <person name="Toyoda A."/>
            <person name="Suzuki Y."/>
            <person name="Hashimoto A."/>
            <person name="Yamaguchi K."/>
            <person name="Sugano A."/>
            <person name="Kohara Y."/>
            <person name="Fujiyama A."/>
            <person name="Anterola A."/>
            <person name="Aoki S."/>
            <person name="Ashton N."/>
            <person name="Barbazuk W.B."/>
            <person name="Barker E."/>
            <person name="Bennetzen J."/>
            <person name="Bezanilla M."/>
            <person name="Blankenship R."/>
            <person name="Cho S.H."/>
            <person name="Dutcher S."/>
            <person name="Estelle M."/>
            <person name="Fawcett J.A."/>
            <person name="Gundlach H."/>
            <person name="Hanada K."/>
            <person name="Heyl A."/>
            <person name="Hicks K.A."/>
            <person name="Hugh J."/>
            <person name="Lohr M."/>
            <person name="Mayer K."/>
            <person name="Melkozernov A."/>
            <person name="Murata T."/>
            <person name="Nelson D."/>
            <person name="Pils B."/>
            <person name="Prigge M."/>
            <person name="Reiss B."/>
            <person name="Renner T."/>
            <person name="Rombauts S."/>
            <person name="Rushton P."/>
            <person name="Sanderfoot A."/>
            <person name="Schween G."/>
            <person name="Shiu S.-H."/>
            <person name="Stueber K."/>
            <person name="Theodoulou F.L."/>
            <person name="Tu H."/>
            <person name="Van de Peer Y."/>
            <person name="Verrier P.J."/>
            <person name="Waters E."/>
            <person name="Wood A."/>
            <person name="Yang L."/>
            <person name="Cove D."/>
            <person name="Cuming A."/>
            <person name="Hasebe M."/>
            <person name="Lucas S."/>
            <person name="Mishler D.B."/>
            <person name="Reski R."/>
            <person name="Grigoriev I."/>
            <person name="Quatrano R.S."/>
            <person name="Boore J.L."/>
        </authorList>
    </citation>
    <scope>NUCLEOTIDE SEQUENCE [LARGE SCALE GENOMIC DNA]</scope>
    <source>
        <strain evidence="3 4">cv. Gransden 2004</strain>
    </source>
</reference>